<name>A0A2A9N7Z6_9AGAR</name>
<dbReference type="STRING" id="703135.A0A2A9N7Z6"/>
<feature type="region of interest" description="Disordered" evidence="1">
    <location>
        <begin position="173"/>
        <end position="265"/>
    </location>
</feature>
<evidence type="ECO:0000313" key="3">
    <source>
        <dbReference type="EMBL" id="PFH45778.1"/>
    </source>
</evidence>
<proteinExistence type="predicted"/>
<feature type="transmembrane region" description="Helical" evidence="2">
    <location>
        <begin position="476"/>
        <end position="501"/>
    </location>
</feature>
<keyword evidence="2" id="KW-0812">Transmembrane</keyword>
<gene>
    <name evidence="3" type="ORF">AMATHDRAFT_71094</name>
</gene>
<organism evidence="3 4">
    <name type="scientific">Amanita thiersii Skay4041</name>
    <dbReference type="NCBI Taxonomy" id="703135"/>
    <lineage>
        <taxon>Eukaryota</taxon>
        <taxon>Fungi</taxon>
        <taxon>Dikarya</taxon>
        <taxon>Basidiomycota</taxon>
        <taxon>Agaricomycotina</taxon>
        <taxon>Agaricomycetes</taxon>
        <taxon>Agaricomycetidae</taxon>
        <taxon>Agaricales</taxon>
        <taxon>Pluteineae</taxon>
        <taxon>Amanitaceae</taxon>
        <taxon>Amanita</taxon>
    </lineage>
</organism>
<dbReference type="EMBL" id="KZ302292">
    <property type="protein sequence ID" value="PFH45778.1"/>
    <property type="molecule type" value="Genomic_DNA"/>
</dbReference>
<feature type="transmembrane region" description="Helical" evidence="2">
    <location>
        <begin position="400"/>
        <end position="420"/>
    </location>
</feature>
<protein>
    <submittedName>
        <fullName evidence="3">Uncharacterized protein</fullName>
    </submittedName>
</protein>
<dbReference type="OrthoDB" id="2642524at2759"/>
<evidence type="ECO:0000256" key="1">
    <source>
        <dbReference type="SAM" id="MobiDB-lite"/>
    </source>
</evidence>
<keyword evidence="2" id="KW-0472">Membrane</keyword>
<accession>A0A2A9N7Z6</accession>
<evidence type="ECO:0000256" key="2">
    <source>
        <dbReference type="SAM" id="Phobius"/>
    </source>
</evidence>
<keyword evidence="2" id="KW-1133">Transmembrane helix</keyword>
<dbReference type="AlphaFoldDB" id="A0A2A9N7Z6"/>
<feature type="transmembrane region" description="Helical" evidence="2">
    <location>
        <begin position="513"/>
        <end position="544"/>
    </location>
</feature>
<reference evidence="3 4" key="1">
    <citation type="submission" date="2014-02" db="EMBL/GenBank/DDBJ databases">
        <title>Transposable element dynamics among asymbiotic and ectomycorrhizal Amanita fungi.</title>
        <authorList>
            <consortium name="DOE Joint Genome Institute"/>
            <person name="Hess J."/>
            <person name="Skrede I."/>
            <person name="Wolfe B."/>
            <person name="LaButti K."/>
            <person name="Ohm R.A."/>
            <person name="Grigoriev I.V."/>
            <person name="Pringle A."/>
        </authorList>
    </citation>
    <scope>NUCLEOTIDE SEQUENCE [LARGE SCALE GENOMIC DNA]</scope>
    <source>
        <strain evidence="3 4">SKay4041</strain>
    </source>
</reference>
<dbReference type="Proteomes" id="UP000242287">
    <property type="component" value="Unassembled WGS sequence"/>
</dbReference>
<evidence type="ECO:0000313" key="4">
    <source>
        <dbReference type="Proteomes" id="UP000242287"/>
    </source>
</evidence>
<feature type="transmembrane region" description="Helical" evidence="2">
    <location>
        <begin position="432"/>
        <end position="455"/>
    </location>
</feature>
<sequence length="569" mass="63123">MSDPRQSFSPARASSVSTPSEHVHLSFYNTFSCMNSSMEHAWHLTAIRVQGLRLLRPEKSWRPIITVEIDNHHAYEFCMGCDGQNPNLKDTFTFHNASPSSIILLKIWHRSQSKKKHKKRNLVATASHTLGDLIKRQELDHKLEIRMLCQNPTKKAISCKGKPQSGALLHVRLRAPPLSPTTTTDIKPSESQLTPPPSPPIPRRRGTTDTEAIPESDTEPLIPDSGYFSDQHGPASPSSSSSSSSDTLRNPPATPPQVPLIPSGLRKRRRIRGYALFSDEEPLSEDYISSRCPSDNELDLNVNEYTQDTIEVYCPPESLSDPEEPNSGLQPPNHKHIIHLSAARWFSPSLIPQYVQEIKVPPSMNRAERALASFTMYRELSEAVSESQYQAVFERLQMEWTYVGGLLVALAAVNTAVFSISPDSVFKVNSWARSAIATSSVASGLGIASDAWLLFRYNWASLNTFIHRAKDVFDTYLFFSLQARVPAFCMLLSAISLMTFLSLVAYDVWPEGVLVLCFLIGVMMSLQFVAYGARWCVFCVYGVVGVVRRGGRGRGTVGVGAGGVEVGKQ</sequence>
<keyword evidence="4" id="KW-1185">Reference proteome</keyword>
<feature type="compositionally biased region" description="Low complexity" evidence="1">
    <location>
        <begin position="236"/>
        <end position="245"/>
    </location>
</feature>